<dbReference type="RefSeq" id="WP_233719251.1">
    <property type="nucleotide sequence ID" value="NZ_JAJUWU010000007.1"/>
</dbReference>
<dbReference type="InterPro" id="IPR019292">
    <property type="entry name" value="McrC"/>
</dbReference>
<comment type="caution">
    <text evidence="2">The sequence shown here is derived from an EMBL/GenBank/DDBJ whole genome shotgun (WGS) entry which is preliminary data.</text>
</comment>
<dbReference type="EMBL" id="JAJUWU010000007">
    <property type="protein sequence ID" value="MCE7028101.1"/>
    <property type="molecule type" value="Genomic_DNA"/>
</dbReference>
<proteinExistence type="predicted"/>
<dbReference type="AlphaFoldDB" id="A0A9X1P2I4"/>
<dbReference type="Pfam" id="PF10117">
    <property type="entry name" value="McrBC"/>
    <property type="match status" value="1"/>
</dbReference>
<dbReference type="PANTHER" id="PTHR38733">
    <property type="entry name" value="PROTEIN MCRC"/>
    <property type="match status" value="1"/>
</dbReference>
<evidence type="ECO:0000313" key="2">
    <source>
        <dbReference type="EMBL" id="MCE7028101.1"/>
    </source>
</evidence>
<evidence type="ECO:0000256" key="1">
    <source>
        <dbReference type="SAM" id="MobiDB-lite"/>
    </source>
</evidence>
<evidence type="ECO:0000313" key="3">
    <source>
        <dbReference type="Proteomes" id="UP001139035"/>
    </source>
</evidence>
<accession>A0A9X1P2I4</accession>
<gene>
    <name evidence="2" type="ORF">LZD57_08880</name>
</gene>
<dbReference type="Proteomes" id="UP001139035">
    <property type="component" value="Unassembled WGS sequence"/>
</dbReference>
<organism evidence="2 3">
    <name type="scientific">Jiella avicenniae</name>
    <dbReference type="NCBI Taxonomy" id="2907202"/>
    <lineage>
        <taxon>Bacteria</taxon>
        <taxon>Pseudomonadati</taxon>
        <taxon>Pseudomonadota</taxon>
        <taxon>Alphaproteobacteria</taxon>
        <taxon>Hyphomicrobiales</taxon>
        <taxon>Aurantimonadaceae</taxon>
        <taxon>Jiella</taxon>
    </lineage>
</organism>
<feature type="region of interest" description="Disordered" evidence="1">
    <location>
        <begin position="431"/>
        <end position="452"/>
    </location>
</feature>
<protein>
    <submittedName>
        <fullName evidence="2">McrC family protein</fullName>
    </submittedName>
</protein>
<name>A0A9X1P2I4_9HYPH</name>
<sequence length="452" mass="49900">MPAYTLREWDKLAHGEGEGQIAVHHADRLAGLAARSSFAGRGGSGVLEHGRHALRAGGVVGILAAGDASLEILPKIDAAPGETTDRQNAAIRKRLVHMLAVALDLKIDLGVITDLAWQRETLLEILVCIFCDKLTEALRKGMPRRYVGCDDDLPTLRGQLDVTRQFTQHAVNPSRLACHFDLLSDDMPLNRIMKAAVLHLSRLSRRSANQKRLRELAFVYSDIADIPVSALRWDQVVIDRTNRSWKELFAMARLFLNDRYQTTTGGRGEGTAMLFEMNALFEEYVGRLIVRALAGTELTVSLQGGRLSCLSVENSERGLFQTKPDILIRHGTRVVHVIDTKWKRISSRIDDPKQGVSQGDVYQMMAYAQLYGAPRLTLLYPHHTGLGAEDTVHGRYRITGQDTILETASIDVANGAGMLMRLRRLLVGEASAGQTPDQEPADNAFLQPVLSG</sequence>
<dbReference type="PANTHER" id="PTHR38733:SF1">
    <property type="entry name" value="TYPE IV METHYL-DIRECTED RESTRICTION ENZYME ECOKMCRBC"/>
    <property type="match status" value="1"/>
</dbReference>
<keyword evidence="3" id="KW-1185">Reference proteome</keyword>
<reference evidence="2" key="1">
    <citation type="submission" date="2022-01" db="EMBL/GenBank/DDBJ databases">
        <title>Jiella avicenniae sp. nov., a novel endophytic bacterium isolated from bark of Avicennia marina.</title>
        <authorList>
            <person name="Tuo L."/>
        </authorList>
    </citation>
    <scope>NUCLEOTIDE SEQUENCE</scope>
    <source>
        <strain evidence="2">CBK1P-4</strain>
    </source>
</reference>